<evidence type="ECO:0000313" key="1">
    <source>
        <dbReference type="EMBL" id="HGB15242.1"/>
    </source>
</evidence>
<comment type="caution">
    <text evidence="1">The sequence shown here is derived from an EMBL/GenBank/DDBJ whole genome shotgun (WGS) entry which is preliminary data.</text>
</comment>
<dbReference type="EMBL" id="DTHB01000053">
    <property type="protein sequence ID" value="HGB15242.1"/>
    <property type="molecule type" value="Genomic_DNA"/>
</dbReference>
<accession>A0A7C3SJI2</accession>
<reference evidence="1" key="1">
    <citation type="journal article" date="2020" name="mSystems">
        <title>Genome- and Community-Level Interaction Insights into Carbon Utilization and Element Cycling Functions of Hydrothermarchaeota in Hydrothermal Sediment.</title>
        <authorList>
            <person name="Zhou Z."/>
            <person name="Liu Y."/>
            <person name="Xu W."/>
            <person name="Pan J."/>
            <person name="Luo Z.H."/>
            <person name="Li M."/>
        </authorList>
    </citation>
    <scope>NUCLEOTIDE SEQUENCE [LARGE SCALE GENOMIC DNA]</scope>
    <source>
        <strain evidence="1">SpSt-776</strain>
    </source>
</reference>
<name>A0A7C3SJI2_9BACT</name>
<dbReference type="AlphaFoldDB" id="A0A7C3SJI2"/>
<dbReference type="Pfam" id="PF06245">
    <property type="entry name" value="DUF1015"/>
    <property type="match status" value="1"/>
</dbReference>
<proteinExistence type="predicted"/>
<protein>
    <submittedName>
        <fullName evidence="1">DUF1015 domain-containing protein</fullName>
    </submittedName>
</protein>
<dbReference type="PANTHER" id="PTHR36454:SF1">
    <property type="entry name" value="DUF1015 DOMAIN-CONTAINING PROTEIN"/>
    <property type="match status" value="1"/>
</dbReference>
<dbReference type="PANTHER" id="PTHR36454">
    <property type="entry name" value="LMO2823 PROTEIN"/>
    <property type="match status" value="1"/>
</dbReference>
<gene>
    <name evidence="1" type="ORF">ENV62_08420</name>
</gene>
<dbReference type="PIRSF" id="PIRSF033563">
    <property type="entry name" value="UCP033563"/>
    <property type="match status" value="1"/>
</dbReference>
<dbReference type="InterPro" id="IPR008323">
    <property type="entry name" value="UCP033563"/>
</dbReference>
<sequence length="466" mass="53497">MAQVAPFRGLYYDQNKVDSLTAVVTPPYDVIRPEEREAFAFSHPYNMVHLILPKAFPGDNPLDNRYTRAAALFRRWLREGVFKRDPEPAFYYWETTFEHDGKQHTRVGLAALVRLEPFSKGIILPHEQTFSAIKADRLELLKHCQAHFSPIFALFPDKEGRILPGLRACLPADPLLDFTDVEGRHQRLFRVTDRDCQKKVCQGLAPLQLFIADGHHRYETALAYQKWAKERYPAASPRASFNYILMYLANLYDPDLVILMAHRLLRGPRLKKHLDEHLLLGRLTEYFEVTPLARPQGDLEAYARFIQENLATHTPQETVFIMLGFGLKAWRLKLREGIRQKILARQMHPALAQLDVAVLNYLIFDKILGLDSKAQDDPETCLYSSKIPEVLQLLSRKEANLAFVLNPTQIEQVREVASAGLVMPRKSTYFYPKVMTGLILNLVMPNEEIVEPACGEKQCLAKRSFS</sequence>
<organism evidence="1">
    <name type="scientific">Desulfobacca acetoxidans</name>
    <dbReference type="NCBI Taxonomy" id="60893"/>
    <lineage>
        <taxon>Bacteria</taxon>
        <taxon>Pseudomonadati</taxon>
        <taxon>Thermodesulfobacteriota</taxon>
        <taxon>Desulfobaccia</taxon>
        <taxon>Desulfobaccales</taxon>
        <taxon>Desulfobaccaceae</taxon>
        <taxon>Desulfobacca</taxon>
    </lineage>
</organism>